<evidence type="ECO:0000259" key="4">
    <source>
        <dbReference type="PROSITE" id="PS50405"/>
    </source>
</evidence>
<proteinExistence type="inferred from homology"/>
<dbReference type="EC" id="2.5.1.18" evidence="5"/>
<dbReference type="SFLD" id="SFLDG00358">
    <property type="entry name" value="Main_(cytGST)"/>
    <property type="match status" value="1"/>
</dbReference>
<dbReference type="FunFam" id="3.40.30.10:FF:000039">
    <property type="entry name" value="Glutathione S-transferase domain"/>
    <property type="match status" value="1"/>
</dbReference>
<dbReference type="InterPro" id="IPR010987">
    <property type="entry name" value="Glutathione-S-Trfase_C-like"/>
</dbReference>
<evidence type="ECO:0000256" key="2">
    <source>
        <dbReference type="ARBA" id="ARBA00022679"/>
    </source>
</evidence>
<dbReference type="SMR" id="A0A0H3CBD5"/>
<dbReference type="RefSeq" id="YP_002518103.1">
    <property type="nucleotide sequence ID" value="NC_011916.1"/>
</dbReference>
<dbReference type="KEGG" id="ccs:CCNA_02730"/>
<dbReference type="EMBL" id="CP001340">
    <property type="protein sequence ID" value="ACL96195.1"/>
    <property type="molecule type" value="Genomic_DNA"/>
</dbReference>
<dbReference type="OrthoDB" id="9810080at2"/>
<dbReference type="CDD" id="cd03047">
    <property type="entry name" value="GST_N_2"/>
    <property type="match status" value="1"/>
</dbReference>
<evidence type="ECO:0000259" key="3">
    <source>
        <dbReference type="PROSITE" id="PS50404"/>
    </source>
</evidence>
<dbReference type="Proteomes" id="UP000001364">
    <property type="component" value="Chromosome"/>
</dbReference>
<dbReference type="Gene3D" id="1.20.1050.10">
    <property type="match status" value="1"/>
</dbReference>
<dbReference type="PROSITE" id="PS50404">
    <property type="entry name" value="GST_NTER"/>
    <property type="match status" value="1"/>
</dbReference>
<dbReference type="RefSeq" id="WP_010920499.1">
    <property type="nucleotide sequence ID" value="NC_011916.1"/>
</dbReference>
<dbReference type="PROSITE" id="PS50405">
    <property type="entry name" value="GST_CTER"/>
    <property type="match status" value="1"/>
</dbReference>
<reference evidence="5 6" key="1">
    <citation type="journal article" date="2010" name="J. Bacteriol.">
        <title>The genetic basis of laboratory adaptation in Caulobacter crescentus.</title>
        <authorList>
            <person name="Marks M.E."/>
            <person name="Castro-Rojas C.M."/>
            <person name="Teiling C."/>
            <person name="Du L."/>
            <person name="Kapatral V."/>
            <person name="Walunas T.L."/>
            <person name="Crosson S."/>
        </authorList>
    </citation>
    <scope>NUCLEOTIDE SEQUENCE [LARGE SCALE GENOMIC DNA]</scope>
    <source>
        <strain evidence="6">NA1000 / CB15N</strain>
    </source>
</reference>
<evidence type="ECO:0000313" key="6">
    <source>
        <dbReference type="Proteomes" id="UP000001364"/>
    </source>
</evidence>
<dbReference type="InterPro" id="IPR036249">
    <property type="entry name" value="Thioredoxin-like_sf"/>
</dbReference>
<dbReference type="HOGENOM" id="CLU_011226_6_2_5"/>
<dbReference type="Pfam" id="PF13410">
    <property type="entry name" value="GST_C_2"/>
    <property type="match status" value="1"/>
</dbReference>
<keyword evidence="2 5" id="KW-0808">Transferase</keyword>
<dbReference type="PhylomeDB" id="A0A0H3CBD5"/>
<dbReference type="GO" id="GO:0004364">
    <property type="term" value="F:glutathione transferase activity"/>
    <property type="evidence" value="ECO:0007669"/>
    <property type="project" value="UniProtKB-EC"/>
</dbReference>
<dbReference type="SFLD" id="SFLDS00019">
    <property type="entry name" value="Glutathione_Transferase_(cytos"/>
    <property type="match status" value="1"/>
</dbReference>
<accession>A0A0H3CBD5</accession>
<organism evidence="5 6">
    <name type="scientific">Caulobacter vibrioides (strain NA1000 / CB15N)</name>
    <name type="common">Caulobacter crescentus</name>
    <dbReference type="NCBI Taxonomy" id="565050"/>
    <lineage>
        <taxon>Bacteria</taxon>
        <taxon>Pseudomonadati</taxon>
        <taxon>Pseudomonadota</taxon>
        <taxon>Alphaproteobacteria</taxon>
        <taxon>Caulobacterales</taxon>
        <taxon>Caulobacteraceae</taxon>
        <taxon>Caulobacter</taxon>
    </lineage>
</organism>
<sequence length="215" mass="24286">MLKVWGRGSSFNVQKVLWLVGELGLSHRHIPAGGDHGGLDEPSFLAMNPHGRVPVIDDGGVMVWESHAILRYLAARYGGSEWWPASPVDRAQADGWMDWAQTALQRDFLTGVFWGWYRTPEPERDNDAIRTALAACAKHFLLLDQILANRPFLGGDQPGLADIPCGTHLFRYYALEIDRPRTPNVEAWYARLQARPAYRKAVMIPFDEMKGRLAY</sequence>
<dbReference type="PANTHER" id="PTHR44051:SF19">
    <property type="entry name" value="DISULFIDE-BOND OXIDOREDUCTASE YFCG"/>
    <property type="match status" value="1"/>
</dbReference>
<dbReference type="GeneID" id="7330891"/>
<keyword evidence="6" id="KW-1185">Reference proteome</keyword>
<comment type="similarity">
    <text evidence="1">Belongs to the GST superfamily.</text>
</comment>
<name>A0A0H3CBD5_CAUVN</name>
<dbReference type="PANTHER" id="PTHR44051">
    <property type="entry name" value="GLUTATHIONE S-TRANSFERASE-RELATED"/>
    <property type="match status" value="1"/>
</dbReference>
<dbReference type="AlphaFoldDB" id="A0A0H3CBD5"/>
<dbReference type="SUPFAM" id="SSF52833">
    <property type="entry name" value="Thioredoxin-like"/>
    <property type="match status" value="1"/>
</dbReference>
<feature type="domain" description="GST C-terminal" evidence="4">
    <location>
        <begin position="86"/>
        <end position="215"/>
    </location>
</feature>
<dbReference type="InterPro" id="IPR036282">
    <property type="entry name" value="Glutathione-S-Trfase_C_sf"/>
</dbReference>
<dbReference type="InterPro" id="IPR040079">
    <property type="entry name" value="Glutathione_S-Trfase"/>
</dbReference>
<dbReference type="SFLD" id="SFLDG01150">
    <property type="entry name" value="Main.1:_Beta-like"/>
    <property type="match status" value="1"/>
</dbReference>
<dbReference type="CDD" id="cd03180">
    <property type="entry name" value="GST_C_2"/>
    <property type="match status" value="1"/>
</dbReference>
<evidence type="ECO:0000256" key="1">
    <source>
        <dbReference type="ARBA" id="ARBA00007409"/>
    </source>
</evidence>
<dbReference type="InterPro" id="IPR004045">
    <property type="entry name" value="Glutathione_S-Trfase_N"/>
</dbReference>
<dbReference type="Pfam" id="PF13417">
    <property type="entry name" value="GST_N_3"/>
    <property type="match status" value="1"/>
</dbReference>
<dbReference type="PATRIC" id="fig|565050.3.peg.2676"/>
<gene>
    <name evidence="5" type="ordered locus">CCNA_02730</name>
</gene>
<feature type="domain" description="GST N-terminal" evidence="3">
    <location>
        <begin position="1"/>
        <end position="81"/>
    </location>
</feature>
<protein>
    <submittedName>
        <fullName evidence="5">Glutathione S-transferase</fullName>
        <ecNumber evidence="5">2.5.1.18</ecNumber>
    </submittedName>
</protein>
<evidence type="ECO:0000313" key="5">
    <source>
        <dbReference type="EMBL" id="ACL96195.1"/>
    </source>
</evidence>
<dbReference type="Gene3D" id="3.40.30.10">
    <property type="entry name" value="Glutaredoxin"/>
    <property type="match status" value="1"/>
</dbReference>
<dbReference type="SUPFAM" id="SSF47616">
    <property type="entry name" value="GST C-terminal domain-like"/>
    <property type="match status" value="1"/>
</dbReference>